<evidence type="ECO:0000313" key="1">
    <source>
        <dbReference type="EMBL" id="CCM62073.1"/>
    </source>
</evidence>
<keyword evidence="2" id="KW-1185">Reference proteome</keyword>
<evidence type="ECO:0000313" key="2">
    <source>
        <dbReference type="Proteomes" id="UP000018291"/>
    </source>
</evidence>
<dbReference type="HOGENOM" id="CLU_3005588_0_0_11"/>
<dbReference type="Proteomes" id="UP000018291">
    <property type="component" value="Unassembled WGS sequence"/>
</dbReference>
<protein>
    <submittedName>
        <fullName evidence="1">Uncharacterized protein</fullName>
    </submittedName>
</protein>
<comment type="caution">
    <text evidence="1">The sequence shown here is derived from an EMBL/GenBank/DDBJ whole genome shotgun (WGS) entry which is preliminary data.</text>
</comment>
<reference evidence="1 2" key="1">
    <citation type="journal article" date="2013" name="ISME J.">
        <title>Metabolic model for the filamentous 'Candidatus Microthrix parvicella' based on genomic and metagenomic analyses.</title>
        <authorList>
            <person name="Jon McIlroy S."/>
            <person name="Kristiansen R."/>
            <person name="Albertsen M."/>
            <person name="Michael Karst S."/>
            <person name="Rossetti S."/>
            <person name="Lund Nielsen J."/>
            <person name="Tandoi V."/>
            <person name="James Seviour R."/>
            <person name="Nielsen P.H."/>
        </authorList>
    </citation>
    <scope>NUCLEOTIDE SEQUENCE [LARGE SCALE GENOMIC DNA]</scope>
    <source>
        <strain evidence="1 2">RN1</strain>
    </source>
</reference>
<sequence>MTFVATMVVASFMEPHDIRALASEPTAPKLLPEIDAATAEPVGTCSFPLRATSGTN</sequence>
<accession>R4YW25</accession>
<organism evidence="1 2">
    <name type="scientific">Candidatus Neomicrothrix parvicella RN1</name>
    <dbReference type="NCBI Taxonomy" id="1229780"/>
    <lineage>
        <taxon>Bacteria</taxon>
        <taxon>Bacillati</taxon>
        <taxon>Actinomycetota</taxon>
        <taxon>Acidimicrobiia</taxon>
        <taxon>Acidimicrobiales</taxon>
        <taxon>Microthrixaceae</taxon>
        <taxon>Candidatus Neomicrothrix</taxon>
    </lineage>
</organism>
<gene>
    <name evidence="1" type="ORF">BN381_10304</name>
</gene>
<proteinExistence type="predicted"/>
<dbReference type="EMBL" id="CANL01000001">
    <property type="protein sequence ID" value="CCM62073.1"/>
    <property type="molecule type" value="Genomic_DNA"/>
</dbReference>
<name>R4YW25_9ACTN</name>
<dbReference type="AlphaFoldDB" id="R4YW25"/>